<proteinExistence type="predicted"/>
<sequence length="113" mass="12663">MSLLGHRQHPVSRRRHPARPRSGPQDASHGESQCRLPRPRHPTSNHLAAGTLQQWRTRNRLVQALGMLRAGVLIDVAAHRVGYHDPSAFRRAFKAHFGVAPSRHAAITTPRIE</sequence>
<dbReference type="OrthoDB" id="3194870at2"/>
<dbReference type="AlphaFoldDB" id="A0A3P1T2I1"/>
<evidence type="ECO:0000256" key="2">
    <source>
        <dbReference type="ARBA" id="ARBA00023125"/>
    </source>
</evidence>
<protein>
    <submittedName>
        <fullName evidence="6">Helix-turn-helix domain-containing protein</fullName>
    </submittedName>
</protein>
<dbReference type="SMART" id="SM00342">
    <property type="entry name" value="HTH_ARAC"/>
    <property type="match status" value="1"/>
</dbReference>
<comment type="caution">
    <text evidence="6">The sequence shown here is derived from an EMBL/GenBank/DDBJ whole genome shotgun (WGS) entry which is preliminary data.</text>
</comment>
<evidence type="ECO:0000256" key="3">
    <source>
        <dbReference type="ARBA" id="ARBA00023163"/>
    </source>
</evidence>
<evidence type="ECO:0000256" key="1">
    <source>
        <dbReference type="ARBA" id="ARBA00023015"/>
    </source>
</evidence>
<name>A0A3P1T2I1_9ACTN</name>
<keyword evidence="2" id="KW-0238">DNA-binding</keyword>
<dbReference type="InterPro" id="IPR018062">
    <property type="entry name" value="HTH_AraC-typ_CS"/>
</dbReference>
<dbReference type="PROSITE" id="PS00041">
    <property type="entry name" value="HTH_ARAC_FAMILY_1"/>
    <property type="match status" value="1"/>
</dbReference>
<evidence type="ECO:0000259" key="5">
    <source>
        <dbReference type="PROSITE" id="PS01124"/>
    </source>
</evidence>
<evidence type="ECO:0000313" key="7">
    <source>
        <dbReference type="Proteomes" id="UP000280819"/>
    </source>
</evidence>
<organism evidence="6 7">
    <name type="scientific">Arachnia propionica</name>
    <dbReference type="NCBI Taxonomy" id="1750"/>
    <lineage>
        <taxon>Bacteria</taxon>
        <taxon>Bacillati</taxon>
        <taxon>Actinomycetota</taxon>
        <taxon>Actinomycetes</taxon>
        <taxon>Propionibacteriales</taxon>
        <taxon>Propionibacteriaceae</taxon>
        <taxon>Arachnia</taxon>
    </lineage>
</organism>
<dbReference type="GO" id="GO:0043565">
    <property type="term" value="F:sequence-specific DNA binding"/>
    <property type="evidence" value="ECO:0007669"/>
    <property type="project" value="InterPro"/>
</dbReference>
<keyword evidence="1" id="KW-0805">Transcription regulation</keyword>
<dbReference type="Proteomes" id="UP000280819">
    <property type="component" value="Unassembled WGS sequence"/>
</dbReference>
<dbReference type="EMBL" id="RQZG01000018">
    <property type="protein sequence ID" value="RRD03569.1"/>
    <property type="molecule type" value="Genomic_DNA"/>
</dbReference>
<gene>
    <name evidence="6" type="ORF">EII34_13330</name>
</gene>
<dbReference type="Gene3D" id="1.10.10.60">
    <property type="entry name" value="Homeodomain-like"/>
    <property type="match status" value="1"/>
</dbReference>
<keyword evidence="3" id="KW-0804">Transcription</keyword>
<dbReference type="PANTHER" id="PTHR11019:SF199">
    <property type="entry name" value="HTH-TYPE TRANSCRIPTIONAL REGULATOR NIMR"/>
    <property type="match status" value="1"/>
</dbReference>
<feature type="domain" description="HTH araC/xylS-type" evidence="5">
    <location>
        <begin position="51"/>
        <end position="107"/>
    </location>
</feature>
<dbReference type="InterPro" id="IPR009057">
    <property type="entry name" value="Homeodomain-like_sf"/>
</dbReference>
<dbReference type="SUPFAM" id="SSF46689">
    <property type="entry name" value="Homeodomain-like"/>
    <property type="match status" value="1"/>
</dbReference>
<feature type="region of interest" description="Disordered" evidence="4">
    <location>
        <begin position="1"/>
        <end position="52"/>
    </location>
</feature>
<evidence type="ECO:0000256" key="4">
    <source>
        <dbReference type="SAM" id="MobiDB-lite"/>
    </source>
</evidence>
<feature type="compositionally biased region" description="Basic residues" evidence="4">
    <location>
        <begin position="1"/>
        <end position="19"/>
    </location>
</feature>
<dbReference type="Pfam" id="PF12833">
    <property type="entry name" value="HTH_18"/>
    <property type="match status" value="1"/>
</dbReference>
<dbReference type="InterPro" id="IPR018060">
    <property type="entry name" value="HTH_AraC"/>
</dbReference>
<dbReference type="PANTHER" id="PTHR11019">
    <property type="entry name" value="HTH-TYPE TRANSCRIPTIONAL REGULATOR NIMR"/>
    <property type="match status" value="1"/>
</dbReference>
<dbReference type="PROSITE" id="PS01124">
    <property type="entry name" value="HTH_ARAC_FAMILY_2"/>
    <property type="match status" value="1"/>
</dbReference>
<accession>A0A3P1T2I1</accession>
<dbReference type="GO" id="GO:0003700">
    <property type="term" value="F:DNA-binding transcription factor activity"/>
    <property type="evidence" value="ECO:0007669"/>
    <property type="project" value="InterPro"/>
</dbReference>
<evidence type="ECO:0000313" key="6">
    <source>
        <dbReference type="EMBL" id="RRD03569.1"/>
    </source>
</evidence>
<reference evidence="6 7" key="1">
    <citation type="submission" date="2018-11" db="EMBL/GenBank/DDBJ databases">
        <title>Genomes From Bacteria Associated with the Canine Oral Cavity: a Test Case for Automated Genome-Based Taxonomic Assignment.</title>
        <authorList>
            <person name="Coil D.A."/>
            <person name="Jospin G."/>
            <person name="Darling A.E."/>
            <person name="Wallis C."/>
            <person name="Davis I.J."/>
            <person name="Harris S."/>
            <person name="Eisen J.A."/>
            <person name="Holcombe L.J."/>
            <person name="O'Flynn C."/>
        </authorList>
    </citation>
    <scope>NUCLEOTIDE SEQUENCE [LARGE SCALE GENOMIC DNA]</scope>
    <source>
        <strain evidence="6 7">OH887_COT-365</strain>
    </source>
</reference>